<accession>A0A7C1JBR6</accession>
<dbReference type="EMBL" id="DSMG01000133">
    <property type="protein sequence ID" value="HDX32423.1"/>
    <property type="molecule type" value="Genomic_DNA"/>
</dbReference>
<reference evidence="1" key="1">
    <citation type="journal article" date="2020" name="mSystems">
        <title>Genome- and Community-Level Interaction Insights into Carbon Utilization and Element Cycling Functions of Hydrothermarchaeota in Hydrothermal Sediment.</title>
        <authorList>
            <person name="Zhou Z."/>
            <person name="Liu Y."/>
            <person name="Xu W."/>
            <person name="Pan J."/>
            <person name="Luo Z.H."/>
            <person name="Li M."/>
        </authorList>
    </citation>
    <scope>NUCLEOTIDE SEQUENCE [LARGE SCALE GENOMIC DNA]</scope>
    <source>
        <strain evidence="1">SpSt-289</strain>
    </source>
</reference>
<comment type="caution">
    <text evidence="1">The sequence shown here is derived from an EMBL/GenBank/DDBJ whole genome shotgun (WGS) entry which is preliminary data.</text>
</comment>
<dbReference type="AlphaFoldDB" id="A0A7C1JBR6"/>
<protein>
    <recommendedName>
        <fullName evidence="2">Transposase</fullName>
    </recommendedName>
</protein>
<dbReference type="SUPFAM" id="SSF53098">
    <property type="entry name" value="Ribonuclease H-like"/>
    <property type="match status" value="1"/>
</dbReference>
<proteinExistence type="predicted"/>
<evidence type="ECO:0000313" key="1">
    <source>
        <dbReference type="EMBL" id="HDX32423.1"/>
    </source>
</evidence>
<dbReference type="InterPro" id="IPR012337">
    <property type="entry name" value="RNaseH-like_sf"/>
</dbReference>
<name>A0A7C1JBR6_9CHLR</name>
<evidence type="ECO:0008006" key="2">
    <source>
        <dbReference type="Google" id="ProtNLM"/>
    </source>
</evidence>
<gene>
    <name evidence="1" type="ORF">ENQ20_13190</name>
</gene>
<organism evidence="1">
    <name type="scientific">Caldilinea aerophila</name>
    <dbReference type="NCBI Taxonomy" id="133453"/>
    <lineage>
        <taxon>Bacteria</taxon>
        <taxon>Bacillati</taxon>
        <taxon>Chloroflexota</taxon>
        <taxon>Caldilineae</taxon>
        <taxon>Caldilineales</taxon>
        <taxon>Caldilineaceae</taxon>
        <taxon>Caldilinea</taxon>
    </lineage>
</organism>
<sequence length="404" mass="45864">MWMMVSGALLPNRGAMFPALKATGLSDAAIRRAWGAFRKGAWQIAVLLRLWREYVKGLKGWQEHRYEGYLAVTVDVTAFWRPALKRCPSKHYHPAANRALPAVIVGISGEVGEVNGQRMALPRAFERVHSKDTSEKGLWQRMLKNVQKGLQEDEMVVVDAGVKISALQEARIERYLIRLATNFTARRNVLPEHHRGRKAKYGKLVRPLARQYKGKTLAATPPDETYTWEEDGRQLCAEIWRDLVLNEVTPDPQNRVFDVYAIYDPAFKQPWLLATPVKLKPESVRAMYKDRWPVEQIPLSAKQMVGAHRQFVHNPESVQRLPELALLAGSILSFLAATFPATPTGFWDRKPQRTPGRFRRLLIGQPFPKDVKLPGQLREKKSVTGHLPKGNLARCLKMAKMAAT</sequence>